<feature type="coiled-coil region" evidence="1">
    <location>
        <begin position="88"/>
        <end position="118"/>
    </location>
</feature>
<keyword evidence="3" id="KW-1185">Reference proteome</keyword>
<gene>
    <name evidence="2" type="ORF">OA50_05297</name>
</gene>
<comment type="caution">
    <text evidence="2">The sequence shown here is derived from an EMBL/GenBank/DDBJ whole genome shotgun (WGS) entry which is preliminary data.</text>
</comment>
<dbReference type="Proteomes" id="UP000030960">
    <property type="component" value="Unassembled WGS sequence"/>
</dbReference>
<evidence type="ECO:0000256" key="1">
    <source>
        <dbReference type="SAM" id="Coils"/>
    </source>
</evidence>
<dbReference type="Gene3D" id="1.10.10.10">
    <property type="entry name" value="Winged helix-like DNA-binding domain superfamily/Winged helix DNA-binding domain"/>
    <property type="match status" value="1"/>
</dbReference>
<dbReference type="SUPFAM" id="SSF46785">
    <property type="entry name" value="Winged helix' DNA-binding domain"/>
    <property type="match status" value="1"/>
</dbReference>
<dbReference type="AlphaFoldDB" id="A0A0B3RQM7"/>
<organism evidence="2 3">
    <name type="scientific">Mameliella alba</name>
    <dbReference type="NCBI Taxonomy" id="561184"/>
    <lineage>
        <taxon>Bacteria</taxon>
        <taxon>Pseudomonadati</taxon>
        <taxon>Pseudomonadota</taxon>
        <taxon>Alphaproteobacteria</taxon>
        <taxon>Rhodobacterales</taxon>
        <taxon>Roseobacteraceae</taxon>
        <taxon>Mameliella</taxon>
    </lineage>
</organism>
<dbReference type="OrthoDB" id="8537236at2"/>
<dbReference type="RefSeq" id="WP_052244870.1">
    <property type="nucleotide sequence ID" value="NZ_JSUQ01000030.1"/>
</dbReference>
<evidence type="ECO:0000313" key="2">
    <source>
        <dbReference type="EMBL" id="KHQ50177.1"/>
    </source>
</evidence>
<reference evidence="2 3" key="1">
    <citation type="submission" date="2014-10" db="EMBL/GenBank/DDBJ databases">
        <title>Genome sequence of Ponticoccus sp. strain UMTAT08 isolated from clonal culture of toxic dinoflagellate Alexandrium tamiyavanichii.</title>
        <authorList>
            <person name="Gan H.Y."/>
            <person name="Muhd D.-D."/>
            <person name="Mohd Noor M.E."/>
            <person name="Yeong Y.S."/>
            <person name="Usup G."/>
        </authorList>
    </citation>
    <scope>NUCLEOTIDE SEQUENCE [LARGE SCALE GENOMIC DNA]</scope>
    <source>
        <strain evidence="2 3">UMTAT08</strain>
    </source>
</reference>
<dbReference type="EMBL" id="JSUQ01000030">
    <property type="protein sequence ID" value="KHQ50177.1"/>
    <property type="molecule type" value="Genomic_DNA"/>
</dbReference>
<accession>A0A0B3RQM7</accession>
<sequence length="120" mass="13836">MTDAPDTKYPDDEQALRLLRILGETPQISQREISQRSQVSLGAVNFCLRALVDKGLVKMRNFRNSRNRQAYAYVLTPQGVSEKVRLTRLFLERKLAEYEELRTELEALEAQEQTHLGKEG</sequence>
<dbReference type="NCBIfam" id="TIGR04176">
    <property type="entry name" value="MarR_EPS"/>
    <property type="match status" value="1"/>
</dbReference>
<proteinExistence type="predicted"/>
<name>A0A0B3RQM7_9RHOB</name>
<evidence type="ECO:0000313" key="3">
    <source>
        <dbReference type="Proteomes" id="UP000030960"/>
    </source>
</evidence>
<dbReference type="InterPro" id="IPR036388">
    <property type="entry name" value="WH-like_DNA-bd_sf"/>
</dbReference>
<dbReference type="InterPro" id="IPR026433">
    <property type="entry name" value="MarR_EPS"/>
</dbReference>
<protein>
    <submittedName>
        <fullName evidence="2">Transcriptional regulator, MarR family</fullName>
    </submittedName>
</protein>
<keyword evidence="1" id="KW-0175">Coiled coil</keyword>
<dbReference type="Pfam" id="PF13412">
    <property type="entry name" value="HTH_24"/>
    <property type="match status" value="1"/>
</dbReference>
<dbReference type="InterPro" id="IPR036390">
    <property type="entry name" value="WH_DNA-bd_sf"/>
</dbReference>